<proteinExistence type="inferred from homology"/>
<dbReference type="OrthoDB" id="26094at2759"/>
<evidence type="ECO:0000313" key="13">
    <source>
        <dbReference type="EMBL" id="KAG5928643.1"/>
    </source>
</evidence>
<name>A0A8K0NKT9_9HYPO</name>
<keyword evidence="14" id="KW-1185">Reference proteome</keyword>
<dbReference type="PANTHER" id="PTHR10445:SF0">
    <property type="entry name" value="GENERAL TRANSCRIPTION FACTOR IIF SUBUNIT 2"/>
    <property type="match status" value="1"/>
</dbReference>
<evidence type="ECO:0000256" key="9">
    <source>
        <dbReference type="ARBA" id="ARBA00081863"/>
    </source>
</evidence>
<comment type="similarity">
    <text evidence="2">Belongs to the TFIIF beta subunit family.</text>
</comment>
<feature type="domain" description="TFIIF beta subunit N-terminal" evidence="12">
    <location>
        <begin position="50"/>
        <end position="212"/>
    </location>
</feature>
<dbReference type="AlphaFoldDB" id="A0A8K0NKT9"/>
<evidence type="ECO:0000256" key="6">
    <source>
        <dbReference type="ARBA" id="ARBA00023163"/>
    </source>
</evidence>
<reference evidence="13" key="1">
    <citation type="journal article" date="2020" name="bioRxiv">
        <title>Whole genome comparisons of ergot fungi reveals the divergence and evolution of species within the genus Claviceps are the result of varying mechanisms driving genome evolution and host range expansion.</title>
        <authorList>
            <person name="Wyka S.A."/>
            <person name="Mondo S.J."/>
            <person name="Liu M."/>
            <person name="Dettman J."/>
            <person name="Nalam V."/>
            <person name="Broders K.D."/>
        </authorList>
    </citation>
    <scope>NUCLEOTIDE SEQUENCE</scope>
    <source>
        <strain evidence="13">CCC 489</strain>
    </source>
</reference>
<evidence type="ECO:0000256" key="10">
    <source>
        <dbReference type="SAM" id="MobiDB-lite"/>
    </source>
</evidence>
<feature type="region of interest" description="Disordered" evidence="10">
    <location>
        <begin position="346"/>
        <end position="377"/>
    </location>
</feature>
<evidence type="ECO:0000256" key="1">
    <source>
        <dbReference type="ARBA" id="ARBA00004123"/>
    </source>
</evidence>
<dbReference type="Pfam" id="PF02270">
    <property type="entry name" value="TFIIF_beta"/>
    <property type="match status" value="1"/>
</dbReference>
<comment type="subcellular location">
    <subcellularLocation>
        <location evidence="1">Nucleus</location>
    </subcellularLocation>
</comment>
<keyword evidence="6" id="KW-0804">Transcription</keyword>
<dbReference type="CDD" id="cd07980">
    <property type="entry name" value="TFIIF_beta"/>
    <property type="match status" value="1"/>
</dbReference>
<gene>
    <name evidence="13" type="ORF">E4U42_000249</name>
</gene>
<keyword evidence="7" id="KW-0539">Nucleus</keyword>
<comment type="caution">
    <text evidence="13">The sequence shown here is derived from an EMBL/GenBank/DDBJ whole genome shotgun (WGS) entry which is preliminary data.</text>
</comment>
<evidence type="ECO:0000259" key="11">
    <source>
        <dbReference type="Pfam" id="PF02270"/>
    </source>
</evidence>
<dbReference type="Pfam" id="PF17683">
    <property type="entry name" value="TFIIF_beta_N"/>
    <property type="match status" value="1"/>
</dbReference>
<accession>A0A8K0NKT9</accession>
<feature type="compositionally biased region" description="Basic and acidic residues" evidence="10">
    <location>
        <begin position="173"/>
        <end position="184"/>
    </location>
</feature>
<sequence>MADSTAIKADPEEEKIMPPAMPMDEDDMFEDAGDLEFYDKTVPGNSLETLYLARIPKYMWESWLKLTERLGDDDEIQIGTLRTWNEPQPDATVEGGTRDVTKLRMLLNAKCPEHQGLPKEYDLEILDRDVKNHFIFSEEDLPGYKAKNKARADAAASGIPQSILRQRQNQGAERTERRPFDRRSRYQPYYRKAIPKRTKIFGKIHYDVRVEPRYIQEEERLLAKQMFDAENSKSKLQIISRNSASTITNPGAAGSATWGGNFIKNAAPTVKAKKGEVFKAARIPKNQLLDLIFDCFRQYQYWSMKALRQKLEQPDSYLRQVLEEVAVLHKSGRFANHYGLNDAYRDKAGGEAKEEAAEAAEDGDDDDNEEMEDVLPA</sequence>
<dbReference type="FunFam" id="1.10.10.10:FF:000035">
    <property type="entry name" value="General transcription factor IIF subunit 2"/>
    <property type="match status" value="1"/>
</dbReference>
<protein>
    <recommendedName>
        <fullName evidence="3">Transcription initiation factor IIF subunit beta</fullName>
    </recommendedName>
    <alternativeName>
        <fullName evidence="9">TFIIF medium subunit</fullName>
    </alternativeName>
    <alternativeName>
        <fullName evidence="8">TFIIF-beta</fullName>
    </alternativeName>
</protein>
<evidence type="ECO:0000256" key="3">
    <source>
        <dbReference type="ARBA" id="ARBA00021453"/>
    </source>
</evidence>
<dbReference type="GO" id="GO:0005674">
    <property type="term" value="C:transcription factor TFIIF complex"/>
    <property type="evidence" value="ECO:0007669"/>
    <property type="project" value="InterPro"/>
</dbReference>
<dbReference type="InterPro" id="IPR036390">
    <property type="entry name" value="WH_DNA-bd_sf"/>
</dbReference>
<evidence type="ECO:0000259" key="12">
    <source>
        <dbReference type="Pfam" id="PF17683"/>
    </source>
</evidence>
<feature type="compositionally biased region" description="Acidic residues" evidence="10">
    <location>
        <begin position="357"/>
        <end position="377"/>
    </location>
</feature>
<dbReference type="InterPro" id="IPR003196">
    <property type="entry name" value="TFIIF_beta"/>
</dbReference>
<evidence type="ECO:0000256" key="7">
    <source>
        <dbReference type="ARBA" id="ARBA00023242"/>
    </source>
</evidence>
<feature type="region of interest" description="Disordered" evidence="10">
    <location>
        <begin position="155"/>
        <end position="187"/>
    </location>
</feature>
<feature type="compositionally biased region" description="Basic and acidic residues" evidence="10">
    <location>
        <begin position="346"/>
        <end position="356"/>
    </location>
</feature>
<keyword evidence="4" id="KW-0805">Transcription regulation</keyword>
<feature type="region of interest" description="Disordered" evidence="10">
    <location>
        <begin position="1"/>
        <end position="21"/>
    </location>
</feature>
<evidence type="ECO:0000256" key="8">
    <source>
        <dbReference type="ARBA" id="ARBA00081473"/>
    </source>
</evidence>
<evidence type="ECO:0000256" key="5">
    <source>
        <dbReference type="ARBA" id="ARBA00023125"/>
    </source>
</evidence>
<dbReference type="GO" id="GO:0006367">
    <property type="term" value="P:transcription initiation at RNA polymerase II promoter"/>
    <property type="evidence" value="ECO:0007669"/>
    <property type="project" value="InterPro"/>
</dbReference>
<dbReference type="InterPro" id="IPR036388">
    <property type="entry name" value="WH-like_DNA-bd_sf"/>
</dbReference>
<feature type="compositionally biased region" description="Polar residues" evidence="10">
    <location>
        <begin position="159"/>
        <end position="172"/>
    </location>
</feature>
<evidence type="ECO:0000313" key="14">
    <source>
        <dbReference type="Proteomes" id="UP000811619"/>
    </source>
</evidence>
<keyword evidence="5" id="KW-0238">DNA-binding</keyword>
<dbReference type="PANTHER" id="PTHR10445">
    <property type="entry name" value="GENERAL TRANSCRIPTION FACTOR IIF SUBUNIT 2"/>
    <property type="match status" value="1"/>
</dbReference>
<evidence type="ECO:0000256" key="2">
    <source>
        <dbReference type="ARBA" id="ARBA00009543"/>
    </source>
</evidence>
<organism evidence="13 14">
    <name type="scientific">Claviceps africana</name>
    <dbReference type="NCBI Taxonomy" id="83212"/>
    <lineage>
        <taxon>Eukaryota</taxon>
        <taxon>Fungi</taxon>
        <taxon>Dikarya</taxon>
        <taxon>Ascomycota</taxon>
        <taxon>Pezizomycotina</taxon>
        <taxon>Sordariomycetes</taxon>
        <taxon>Hypocreomycetidae</taxon>
        <taxon>Hypocreales</taxon>
        <taxon>Clavicipitaceae</taxon>
        <taxon>Claviceps</taxon>
    </lineage>
</organism>
<dbReference type="Proteomes" id="UP000811619">
    <property type="component" value="Unassembled WGS sequence"/>
</dbReference>
<dbReference type="SUPFAM" id="SSF46785">
    <property type="entry name" value="Winged helix' DNA-binding domain"/>
    <property type="match status" value="1"/>
</dbReference>
<dbReference type="EMBL" id="SRPY01000105">
    <property type="protein sequence ID" value="KAG5928643.1"/>
    <property type="molecule type" value="Genomic_DNA"/>
</dbReference>
<feature type="domain" description="TFIIF beta subunit HTH" evidence="11">
    <location>
        <begin position="281"/>
        <end position="345"/>
    </location>
</feature>
<dbReference type="GO" id="GO:0003677">
    <property type="term" value="F:DNA binding"/>
    <property type="evidence" value="ECO:0007669"/>
    <property type="project" value="UniProtKB-KW"/>
</dbReference>
<dbReference type="InterPro" id="IPR040450">
    <property type="entry name" value="TFIIF_beta_HTH"/>
</dbReference>
<evidence type="ECO:0000256" key="4">
    <source>
        <dbReference type="ARBA" id="ARBA00023015"/>
    </source>
</evidence>
<dbReference type="InterPro" id="IPR040504">
    <property type="entry name" value="TFIIF_beta_N"/>
</dbReference>
<dbReference type="InterPro" id="IPR011039">
    <property type="entry name" value="TFIIF_interaction"/>
</dbReference>
<dbReference type="SUPFAM" id="SSF50916">
    <property type="entry name" value="Rap30/74 interaction domains"/>
    <property type="match status" value="1"/>
</dbReference>
<dbReference type="Gene3D" id="1.10.10.10">
    <property type="entry name" value="Winged helix-like DNA-binding domain superfamily/Winged helix DNA-binding domain"/>
    <property type="match status" value="1"/>
</dbReference>